<dbReference type="Proteomes" id="UP000278351">
    <property type="component" value="Unassembled WGS sequence"/>
</dbReference>
<evidence type="ECO:0000313" key="4">
    <source>
        <dbReference type="Proteomes" id="UP000278351"/>
    </source>
</evidence>
<reference evidence="3 4" key="1">
    <citation type="submission" date="2018-11" db="EMBL/GenBank/DDBJ databases">
        <title>Chitinophaga lutea sp.nov., isolate from arsenic contaminated soil.</title>
        <authorList>
            <person name="Zong Y."/>
        </authorList>
    </citation>
    <scope>NUCLEOTIDE SEQUENCE [LARGE SCALE GENOMIC DNA]</scope>
    <source>
        <strain evidence="3 4">ZY74</strain>
    </source>
</reference>
<sequence length="559" mass="59012">MHSIVWGLLLAALPLSAAGQRPSPHRFRVLIHEIFADPSPSAGLPEFEFIELRNVSGVPINLKGWLLKDSSQTMKLPEYWLQADSLVVISARPVFSPGIAGSGFPSLGNDGETIALYDPGGALVHAVAYHKSWYGAALKSAGGWSLEMKDPRWPCTGAENWTASTAPAGGTPGTANSVAGNIEPPPLPDILRISVPDSAQVVLHFSAGTDSASAASPSAYSLPGIASVTVPPPLFNTTVLYLSQPLEKGRLYSLQATGLRDCAGRDAGPGLPVAFALPLRADSGDIVLNEVLFDPPPDTPDFLEIHNPGNTARELYPLHLATRGADGQLKQAVPLTAGPRMLLPGGYLAFTEDAAALCRAYACKGEVLQLPALPPMPDDEGRLVLLYPDGTVVDAFDYRRSFHLNTLSSARGVSLERLNPYGPSQHAQNWHSAAATAGYATPGYANSQLQDGGTAAGVFAVQPARFSPDNDGHEDVAAISWQLPGPGFTGSITVFDALGREVRLLAGNLLLGSSGKVFWDGLNALKMPAPAGIYIIFIRIFNGAGVVKTWKSALVLIRT</sequence>
<evidence type="ECO:0000313" key="3">
    <source>
        <dbReference type="EMBL" id="RPE13381.1"/>
    </source>
</evidence>
<dbReference type="Pfam" id="PF00932">
    <property type="entry name" value="LTD"/>
    <property type="match status" value="1"/>
</dbReference>
<evidence type="ECO:0000259" key="2">
    <source>
        <dbReference type="PROSITE" id="PS51841"/>
    </source>
</evidence>
<accession>A0A3N4Q752</accession>
<name>A0A3N4Q752_9BACT</name>
<dbReference type="PROSITE" id="PS51841">
    <property type="entry name" value="LTD"/>
    <property type="match status" value="1"/>
</dbReference>
<gene>
    <name evidence="3" type="ORF">EGT74_07610</name>
</gene>
<keyword evidence="4" id="KW-1185">Reference proteome</keyword>
<proteinExistence type="predicted"/>
<comment type="caution">
    <text evidence="3">The sequence shown here is derived from an EMBL/GenBank/DDBJ whole genome shotgun (WGS) entry which is preliminary data.</text>
</comment>
<feature type="domain" description="LTD" evidence="2">
    <location>
        <begin position="16"/>
        <end position="131"/>
    </location>
</feature>
<dbReference type="InterPro" id="IPR001322">
    <property type="entry name" value="Lamin_tail_dom"/>
</dbReference>
<feature type="chain" id="PRO_5018217466" description="LTD domain-containing protein" evidence="1">
    <location>
        <begin position="18"/>
        <end position="559"/>
    </location>
</feature>
<dbReference type="RefSeq" id="WP_123845899.1">
    <property type="nucleotide sequence ID" value="NZ_RPDH01000001.1"/>
</dbReference>
<evidence type="ECO:0000256" key="1">
    <source>
        <dbReference type="SAM" id="SignalP"/>
    </source>
</evidence>
<dbReference type="OrthoDB" id="9758406at2"/>
<keyword evidence="1" id="KW-0732">Signal</keyword>
<dbReference type="AlphaFoldDB" id="A0A3N4Q752"/>
<dbReference type="InterPro" id="IPR036415">
    <property type="entry name" value="Lamin_tail_dom_sf"/>
</dbReference>
<organism evidence="3 4">
    <name type="scientific">Chitinophaga lutea</name>
    <dbReference type="NCBI Taxonomy" id="2488634"/>
    <lineage>
        <taxon>Bacteria</taxon>
        <taxon>Pseudomonadati</taxon>
        <taxon>Bacteroidota</taxon>
        <taxon>Chitinophagia</taxon>
        <taxon>Chitinophagales</taxon>
        <taxon>Chitinophagaceae</taxon>
        <taxon>Chitinophaga</taxon>
    </lineage>
</organism>
<dbReference type="Gene3D" id="2.60.40.4070">
    <property type="match status" value="1"/>
</dbReference>
<dbReference type="SUPFAM" id="SSF74853">
    <property type="entry name" value="Lamin A/C globular tail domain"/>
    <property type="match status" value="1"/>
</dbReference>
<feature type="signal peptide" evidence="1">
    <location>
        <begin position="1"/>
        <end position="17"/>
    </location>
</feature>
<protein>
    <recommendedName>
        <fullName evidence="2">LTD domain-containing protein</fullName>
    </recommendedName>
</protein>
<dbReference type="EMBL" id="RPDH01000001">
    <property type="protein sequence ID" value="RPE13381.1"/>
    <property type="molecule type" value="Genomic_DNA"/>
</dbReference>